<dbReference type="KEGG" id="dosa:Os09g0400700"/>
<sequence length="81" mass="9343">DLIPWRFRGQLQWRRGISCREQEDQRSGIIWRRGRPAAAAARRRRSGHPGRSPRSAAPAAPSRSGSDRSMMIFFFFVRSES</sequence>
<dbReference type="EMBL" id="AP008215">
    <property type="protein sequence ID" value="BAF25030.1"/>
    <property type="molecule type" value="Genomic_DNA"/>
</dbReference>
<feature type="compositionally biased region" description="Low complexity" evidence="1">
    <location>
        <begin position="49"/>
        <end position="66"/>
    </location>
</feature>
<reference evidence="3" key="2">
    <citation type="journal article" date="2008" name="Nucleic Acids Res.">
        <title>The rice annotation project database (RAP-DB): 2008 update.</title>
        <authorList>
            <consortium name="The rice annotation project (RAP)"/>
        </authorList>
    </citation>
    <scope>GENOME REANNOTATION</scope>
    <source>
        <strain evidence="3">cv. Nipponbare</strain>
    </source>
</reference>
<feature type="region of interest" description="Disordered" evidence="1">
    <location>
        <begin position="32"/>
        <end position="66"/>
    </location>
</feature>
<reference evidence="2 3" key="1">
    <citation type="journal article" date="2005" name="Nature">
        <title>The map-based sequence of the rice genome.</title>
        <authorList>
            <consortium name="International rice genome sequencing project (IRGSP)"/>
            <person name="Matsumoto T."/>
            <person name="Wu J."/>
            <person name="Kanamori H."/>
            <person name="Katayose Y."/>
            <person name="Fujisawa M."/>
            <person name="Namiki N."/>
            <person name="Mizuno H."/>
            <person name="Yamamoto K."/>
            <person name="Antonio B.A."/>
            <person name="Baba T."/>
            <person name="Sakata K."/>
            <person name="Nagamura Y."/>
            <person name="Aoki H."/>
            <person name="Arikawa K."/>
            <person name="Arita K."/>
            <person name="Bito T."/>
            <person name="Chiden Y."/>
            <person name="Fujitsuka N."/>
            <person name="Fukunaka R."/>
            <person name="Hamada M."/>
            <person name="Harada C."/>
            <person name="Hayashi A."/>
            <person name="Hijishita S."/>
            <person name="Honda M."/>
            <person name="Hosokawa S."/>
            <person name="Ichikawa Y."/>
            <person name="Idonuma A."/>
            <person name="Iijima M."/>
            <person name="Ikeda M."/>
            <person name="Ikeno M."/>
            <person name="Ito K."/>
            <person name="Ito S."/>
            <person name="Ito T."/>
            <person name="Ito Y."/>
            <person name="Ito Y."/>
            <person name="Iwabuchi A."/>
            <person name="Kamiya K."/>
            <person name="Karasawa W."/>
            <person name="Kurita K."/>
            <person name="Katagiri S."/>
            <person name="Kikuta A."/>
            <person name="Kobayashi H."/>
            <person name="Kobayashi N."/>
            <person name="Machita K."/>
            <person name="Maehara T."/>
            <person name="Masukawa M."/>
            <person name="Mizubayashi T."/>
            <person name="Mukai Y."/>
            <person name="Nagasaki H."/>
            <person name="Nagata Y."/>
            <person name="Naito S."/>
            <person name="Nakashima M."/>
            <person name="Nakama Y."/>
            <person name="Nakamichi Y."/>
            <person name="Nakamura M."/>
            <person name="Meguro A."/>
            <person name="Negishi M."/>
            <person name="Ohta I."/>
            <person name="Ohta T."/>
            <person name="Okamoto M."/>
            <person name="Ono N."/>
            <person name="Saji S."/>
            <person name="Sakaguchi M."/>
            <person name="Sakai K."/>
            <person name="Shibata M."/>
            <person name="Shimokawa T."/>
            <person name="Song J."/>
            <person name="Takazaki Y."/>
            <person name="Terasawa K."/>
            <person name="Tsugane M."/>
            <person name="Tsuji K."/>
            <person name="Ueda S."/>
            <person name="Waki K."/>
            <person name="Yamagata H."/>
            <person name="Yamamoto M."/>
            <person name="Yamamoto S."/>
            <person name="Yamane H."/>
            <person name="Yoshiki S."/>
            <person name="Yoshihara R."/>
            <person name="Yukawa K."/>
            <person name="Zhong H."/>
            <person name="Yano M."/>
            <person name="Yuan Q."/>
            <person name="Ouyang S."/>
            <person name="Liu J."/>
            <person name="Jones K.M."/>
            <person name="Gansberger K."/>
            <person name="Moffat K."/>
            <person name="Hill J."/>
            <person name="Bera J."/>
            <person name="Fadrosh D."/>
            <person name="Jin S."/>
            <person name="Johri S."/>
            <person name="Kim M."/>
            <person name="Overton L."/>
            <person name="Reardon M."/>
            <person name="Tsitrin T."/>
            <person name="Vuong H."/>
            <person name="Weaver B."/>
            <person name="Ciecko A."/>
            <person name="Tallon L."/>
            <person name="Jackson J."/>
            <person name="Pai G."/>
            <person name="Aken S.V."/>
            <person name="Utterback T."/>
            <person name="Reidmuller S."/>
            <person name="Feldblyum T."/>
            <person name="Hsiao J."/>
            <person name="Zismann V."/>
            <person name="Iobst S."/>
            <person name="de Vazeille A.R."/>
            <person name="Buell C.R."/>
            <person name="Ying K."/>
            <person name="Li Y."/>
            <person name="Lu T."/>
            <person name="Huang Y."/>
            <person name="Zhao Q."/>
            <person name="Feng Q."/>
            <person name="Zhang L."/>
            <person name="Zhu J."/>
            <person name="Weng Q."/>
            <person name="Mu J."/>
            <person name="Lu Y."/>
            <person name="Fan D."/>
            <person name="Liu Y."/>
            <person name="Guan J."/>
            <person name="Zhang Y."/>
            <person name="Yu S."/>
            <person name="Liu X."/>
            <person name="Zhang Y."/>
            <person name="Hong G."/>
            <person name="Han B."/>
            <person name="Choisne N."/>
            <person name="Demange N."/>
            <person name="Orjeda G."/>
            <person name="Samain S."/>
            <person name="Cattolico L."/>
            <person name="Pelletier E."/>
            <person name="Couloux A."/>
            <person name="Segurens B."/>
            <person name="Wincker P."/>
            <person name="D'Hont A."/>
            <person name="Scarpelli C."/>
            <person name="Weissenbach J."/>
            <person name="Salanoubat M."/>
            <person name="Quetier F."/>
            <person name="Yu Y."/>
            <person name="Kim H.R."/>
            <person name="Rambo T."/>
            <person name="Currie J."/>
            <person name="Collura K."/>
            <person name="Luo M."/>
            <person name="Yang T."/>
            <person name="Ammiraju J.S.S."/>
            <person name="Engler F."/>
            <person name="Soderlund C."/>
            <person name="Wing R.A."/>
            <person name="Palmer L.E."/>
            <person name="de la Bastide M."/>
            <person name="Spiegel L."/>
            <person name="Nascimento L."/>
            <person name="Zutavern T."/>
            <person name="O'Shaughnessy A."/>
            <person name="Dike S."/>
            <person name="Dedhia N."/>
            <person name="Preston R."/>
            <person name="Balija V."/>
            <person name="McCombie W.R."/>
            <person name="Chow T."/>
            <person name="Chen H."/>
            <person name="Chung M."/>
            <person name="Chen C."/>
            <person name="Shaw J."/>
            <person name="Wu H."/>
            <person name="Hsiao K."/>
            <person name="Chao Y."/>
            <person name="Chu M."/>
            <person name="Cheng C."/>
            <person name="Hour A."/>
            <person name="Lee P."/>
            <person name="Lin S."/>
            <person name="Lin Y."/>
            <person name="Liou J."/>
            <person name="Liu S."/>
            <person name="Hsing Y."/>
            <person name="Raghuvanshi S."/>
            <person name="Mohanty A."/>
            <person name="Bharti A.K."/>
            <person name="Gaur A."/>
            <person name="Gupta V."/>
            <person name="Kumar D."/>
            <person name="Ravi V."/>
            <person name="Vij S."/>
            <person name="Kapur A."/>
            <person name="Khurana P."/>
            <person name="Khurana P."/>
            <person name="Khurana J.P."/>
            <person name="Tyagi A.K."/>
            <person name="Gaikwad K."/>
            <person name="Singh A."/>
            <person name="Dalal V."/>
            <person name="Srivastava S."/>
            <person name="Dixit A."/>
            <person name="Pal A.K."/>
            <person name="Ghazi I.A."/>
            <person name="Yadav M."/>
            <person name="Pandit A."/>
            <person name="Bhargava A."/>
            <person name="Sureshbabu K."/>
            <person name="Batra K."/>
            <person name="Sharma T.R."/>
            <person name="Mohapatra T."/>
            <person name="Singh N.K."/>
            <person name="Messing J."/>
            <person name="Nelson A.B."/>
            <person name="Fuks G."/>
            <person name="Kavchok S."/>
            <person name="Keizer G."/>
            <person name="Linton E."/>
            <person name="Llaca V."/>
            <person name="Song R."/>
            <person name="Tanyolac B."/>
            <person name="Young S."/>
            <person name="Ho-Il K."/>
            <person name="Hahn J.H."/>
            <person name="Sangsakoo G."/>
            <person name="Vanavichit A."/>
            <person name="de Mattos Luiz.A.T."/>
            <person name="Zimmer P.D."/>
            <person name="Malone G."/>
            <person name="Dellagostin O."/>
            <person name="de Oliveira A.C."/>
            <person name="Bevan M."/>
            <person name="Bancroft I."/>
            <person name="Minx P."/>
            <person name="Cordum H."/>
            <person name="Wilson R."/>
            <person name="Cheng Z."/>
            <person name="Jin W."/>
            <person name="Jiang J."/>
            <person name="Leong S.A."/>
            <person name="Iwama H."/>
            <person name="Gojobori T."/>
            <person name="Itoh T."/>
            <person name="Niimura Y."/>
            <person name="Fujii Y."/>
            <person name="Habara T."/>
            <person name="Sakai H."/>
            <person name="Sato Y."/>
            <person name="Wilson G."/>
            <person name="Kumar K."/>
            <person name="McCouch S."/>
            <person name="Juretic N."/>
            <person name="Hoen D."/>
            <person name="Wright S."/>
            <person name="Bruskiewich R."/>
            <person name="Bureau T."/>
            <person name="Miyao A."/>
            <person name="Hirochika H."/>
            <person name="Nishikawa T."/>
            <person name="Kadowaki K."/>
            <person name="Sugiura M."/>
            <person name="Burr B."/>
            <person name="Sasaki T."/>
        </authorList>
    </citation>
    <scope>NUCLEOTIDE SEQUENCE [LARGE SCALE GENOMIC DNA]</scope>
    <source>
        <strain evidence="3">cv. Nipponbare</strain>
    </source>
</reference>
<gene>
    <name evidence="2" type="ordered locus">Os09g0400700</name>
</gene>
<organism evidence="2 3">
    <name type="scientific">Oryza sativa subsp. japonica</name>
    <name type="common">Rice</name>
    <dbReference type="NCBI Taxonomy" id="39947"/>
    <lineage>
        <taxon>Eukaryota</taxon>
        <taxon>Viridiplantae</taxon>
        <taxon>Streptophyta</taxon>
        <taxon>Embryophyta</taxon>
        <taxon>Tracheophyta</taxon>
        <taxon>Spermatophyta</taxon>
        <taxon>Magnoliopsida</taxon>
        <taxon>Liliopsida</taxon>
        <taxon>Poales</taxon>
        <taxon>Poaceae</taxon>
        <taxon>BOP clade</taxon>
        <taxon>Oryzoideae</taxon>
        <taxon>Oryzeae</taxon>
        <taxon>Oryzinae</taxon>
        <taxon>Oryza</taxon>
        <taxon>Oryza sativa</taxon>
    </lineage>
</organism>
<evidence type="ECO:0000313" key="3">
    <source>
        <dbReference type="Proteomes" id="UP000000763"/>
    </source>
</evidence>
<feature type="non-terminal residue" evidence="2">
    <location>
        <position position="1"/>
    </location>
</feature>
<name>Q0J1Z1_ORYSJ</name>
<proteinExistence type="predicted"/>
<protein>
    <submittedName>
        <fullName evidence="2">Os09g0400700 protein</fullName>
    </submittedName>
</protein>
<dbReference type="Proteomes" id="UP000000763">
    <property type="component" value="Chromosome 9"/>
</dbReference>
<evidence type="ECO:0000256" key="1">
    <source>
        <dbReference type="SAM" id="MobiDB-lite"/>
    </source>
</evidence>
<dbReference type="AlphaFoldDB" id="Q0J1Z1"/>
<accession>Q0J1Z1</accession>
<evidence type="ECO:0000313" key="2">
    <source>
        <dbReference type="EMBL" id="BAF25030.1"/>
    </source>
</evidence>